<evidence type="ECO:0000256" key="7">
    <source>
        <dbReference type="ARBA" id="ARBA00023303"/>
    </source>
</evidence>
<evidence type="ECO:0000256" key="6">
    <source>
        <dbReference type="ARBA" id="ARBA00023136"/>
    </source>
</evidence>
<dbReference type="InterPro" id="IPR003280">
    <property type="entry name" value="2pore_dom_K_chnl"/>
</dbReference>
<keyword evidence="6 10" id="KW-0472">Membrane</keyword>
<evidence type="ECO:0000256" key="3">
    <source>
        <dbReference type="ARBA" id="ARBA00022692"/>
    </source>
</evidence>
<evidence type="ECO:0000256" key="8">
    <source>
        <dbReference type="RuleBase" id="RU003857"/>
    </source>
</evidence>
<dbReference type="GO" id="GO:0005886">
    <property type="term" value="C:plasma membrane"/>
    <property type="evidence" value="ECO:0007669"/>
    <property type="project" value="TreeGrafter"/>
</dbReference>
<keyword evidence="4 10" id="KW-1133">Transmembrane helix</keyword>
<dbReference type="Proteomes" id="UP000006672">
    <property type="component" value="Unassembled WGS sequence"/>
</dbReference>
<reference evidence="13" key="2">
    <citation type="submission" date="2020-12" db="UniProtKB">
        <authorList>
            <consortium name="WormBaseParasite"/>
        </authorList>
    </citation>
    <scope>IDENTIFICATION</scope>
</reference>
<dbReference type="InterPro" id="IPR013099">
    <property type="entry name" value="K_chnl_dom"/>
</dbReference>
<dbReference type="InParanoid" id="A0A7I4K3Z7"/>
<dbReference type="Gene3D" id="1.10.287.70">
    <property type="match status" value="1"/>
</dbReference>
<dbReference type="PRINTS" id="PR01333">
    <property type="entry name" value="2POREKCHANEL"/>
</dbReference>
<reference evidence="12" key="1">
    <citation type="journal article" date="2007" name="Science">
        <title>Draft genome of the filarial nematode parasite Brugia malayi.</title>
        <authorList>
            <person name="Ghedin E."/>
            <person name="Wang S."/>
            <person name="Spiro D."/>
            <person name="Caler E."/>
            <person name="Zhao Q."/>
            <person name="Crabtree J."/>
            <person name="Allen J.E."/>
            <person name="Delcher A.L."/>
            <person name="Guiliano D.B."/>
            <person name="Miranda-Saavedra D."/>
            <person name="Angiuoli S.V."/>
            <person name="Creasy T."/>
            <person name="Amedeo P."/>
            <person name="Haas B."/>
            <person name="El-Sayed N.M."/>
            <person name="Wortman J.R."/>
            <person name="Feldblyum T."/>
            <person name="Tallon L."/>
            <person name="Schatz M."/>
            <person name="Shumway M."/>
            <person name="Koo H."/>
            <person name="Salzberg S.L."/>
            <person name="Schobel S."/>
            <person name="Pertea M."/>
            <person name="Pop M."/>
            <person name="White O."/>
            <person name="Barton G.J."/>
            <person name="Carlow C.K."/>
            <person name="Crawford M.J."/>
            <person name="Daub J."/>
            <person name="Dimmic M.W."/>
            <person name="Estes C.F."/>
            <person name="Foster J.M."/>
            <person name="Ganatra M."/>
            <person name="Gregory W.F."/>
            <person name="Johnson N.M."/>
            <person name="Jin J."/>
            <person name="Komuniecki R."/>
            <person name="Korf I."/>
            <person name="Kumar S."/>
            <person name="Laney S."/>
            <person name="Li B.W."/>
            <person name="Li W."/>
            <person name="Lindblom T.H."/>
            <person name="Lustigman S."/>
            <person name="Ma D."/>
            <person name="Maina C.V."/>
            <person name="Martin D.M."/>
            <person name="McCarter J.P."/>
            <person name="McReynolds L."/>
            <person name="Mitreva M."/>
            <person name="Nutman T.B."/>
            <person name="Parkinson J."/>
            <person name="Peregrin-Alvarez J.M."/>
            <person name="Poole C."/>
            <person name="Ren Q."/>
            <person name="Saunders L."/>
            <person name="Sluder A.E."/>
            <person name="Smith K."/>
            <person name="Stanke M."/>
            <person name="Unnasch T.R."/>
            <person name="Ware J."/>
            <person name="Wei A.D."/>
            <person name="Weil G."/>
            <person name="Williams D.J."/>
            <person name="Zhang Y."/>
            <person name="Williams S.A."/>
            <person name="Fraser-Liggett C."/>
            <person name="Slatko B."/>
            <person name="Blaxter M.L."/>
            <person name="Scott A.L."/>
        </authorList>
    </citation>
    <scope>NUCLEOTIDE SEQUENCE</scope>
    <source>
        <strain evidence="12">FR3</strain>
    </source>
</reference>
<dbReference type="WBParaSite" id="Bm1093c.1">
    <property type="protein sequence ID" value="Bm1093c.1"/>
    <property type="gene ID" value="WBGene00221354"/>
</dbReference>
<dbReference type="PANTHER" id="PTHR11003:SF93">
    <property type="entry name" value="POTASSIUM CHANNEL DOMAIN-CONTAINING PROTEIN"/>
    <property type="match status" value="1"/>
</dbReference>
<comment type="similarity">
    <text evidence="8">Belongs to the two pore domain potassium channel (TC 1.A.1.8) family.</text>
</comment>
<dbReference type="GO" id="GO:0015271">
    <property type="term" value="F:outward rectifier potassium channel activity"/>
    <property type="evidence" value="ECO:0007669"/>
    <property type="project" value="TreeGrafter"/>
</dbReference>
<feature type="region of interest" description="Disordered" evidence="9">
    <location>
        <begin position="493"/>
        <end position="532"/>
    </location>
</feature>
<protein>
    <submittedName>
        <fullName evidence="13">Ion_trans_2 domain-containing protein</fullName>
    </submittedName>
</protein>
<dbReference type="PANTHER" id="PTHR11003">
    <property type="entry name" value="POTASSIUM CHANNEL, SUBFAMILY K"/>
    <property type="match status" value="1"/>
</dbReference>
<feature type="transmembrane region" description="Helical" evidence="10">
    <location>
        <begin position="21"/>
        <end position="43"/>
    </location>
</feature>
<keyword evidence="2 8" id="KW-0813">Transport</keyword>
<evidence type="ECO:0000256" key="9">
    <source>
        <dbReference type="SAM" id="MobiDB-lite"/>
    </source>
</evidence>
<evidence type="ECO:0000256" key="5">
    <source>
        <dbReference type="ARBA" id="ARBA00023065"/>
    </source>
</evidence>
<feature type="transmembrane region" description="Helical" evidence="10">
    <location>
        <begin position="127"/>
        <end position="148"/>
    </location>
</feature>
<feature type="transmembrane region" description="Helical" evidence="10">
    <location>
        <begin position="97"/>
        <end position="115"/>
    </location>
</feature>
<dbReference type="AlphaFoldDB" id="A0A7I4K3Z7"/>
<evidence type="ECO:0000259" key="11">
    <source>
        <dbReference type="Pfam" id="PF07885"/>
    </source>
</evidence>
<proteinExistence type="inferred from homology"/>
<feature type="transmembrane region" description="Helical" evidence="10">
    <location>
        <begin position="249"/>
        <end position="268"/>
    </location>
</feature>
<evidence type="ECO:0000256" key="10">
    <source>
        <dbReference type="SAM" id="Phobius"/>
    </source>
</evidence>
<feature type="domain" description="Potassium channel" evidence="11">
    <location>
        <begin position="93"/>
        <end position="149"/>
    </location>
</feature>
<comment type="subcellular location">
    <subcellularLocation>
        <location evidence="1">Membrane</location>
        <topology evidence="1">Multi-pass membrane protein</topology>
    </subcellularLocation>
</comment>
<feature type="compositionally biased region" description="Basic and acidic residues" evidence="9">
    <location>
        <begin position="519"/>
        <end position="532"/>
    </location>
</feature>
<feature type="transmembrane region" description="Helical" evidence="10">
    <location>
        <begin position="226"/>
        <end position="243"/>
    </location>
</feature>
<dbReference type="GO" id="GO:0022841">
    <property type="term" value="F:potassium ion leak channel activity"/>
    <property type="evidence" value="ECO:0007669"/>
    <property type="project" value="TreeGrafter"/>
</dbReference>
<dbReference type="SUPFAM" id="SSF81324">
    <property type="entry name" value="Voltage-gated potassium channels"/>
    <property type="match status" value="2"/>
</dbReference>
<feature type="transmembrane region" description="Helical" evidence="10">
    <location>
        <begin position="194"/>
        <end position="214"/>
    </location>
</feature>
<keyword evidence="12" id="KW-1185">Reference proteome</keyword>
<evidence type="ECO:0000256" key="2">
    <source>
        <dbReference type="ARBA" id="ARBA00022448"/>
    </source>
</evidence>
<dbReference type="GO" id="GO:0030322">
    <property type="term" value="P:stabilization of membrane potential"/>
    <property type="evidence" value="ECO:0007669"/>
    <property type="project" value="TreeGrafter"/>
</dbReference>
<accession>A0A7I4K3Z7</accession>
<evidence type="ECO:0000256" key="4">
    <source>
        <dbReference type="ARBA" id="ARBA00022989"/>
    </source>
</evidence>
<evidence type="ECO:0000256" key="1">
    <source>
        <dbReference type="ARBA" id="ARBA00004141"/>
    </source>
</evidence>
<keyword evidence="5 8" id="KW-0406">Ion transport</keyword>
<feature type="compositionally biased region" description="Polar residues" evidence="9">
    <location>
        <begin position="497"/>
        <end position="513"/>
    </location>
</feature>
<name>A0A7I4K3Z7_BRUMA</name>
<keyword evidence="7 8" id="KW-0407">Ion channel</keyword>
<sequence>MLQYLLPFFNRFLNSHHFRCVSVHCWLLLYVITYALGGGLIFYELEYEASKSHWNEQIDKKNLCIVKILRKLKNYSDETVKHLEHCWKADIDKTKEWNYITSTLYGFGIITTLGYNHVAPSTVAGRLFSIIYGVLGIPVTMIAIAVSGRHLNTLIASWRRKLETFQVRNWDSEVNLENDKEREKEKNEETSSGYVTIIIIGSFLTYVLFGGLLLPLLNGKIDFINGLYYNFLCLAAIDFGQLIPERIALLPITFVYVCVGLALATIAIDDGAKYARKLQYFGQRIKNVAATKIWFGSKTLRVQEVLHAVGSKCGIEPSVIDEIDLDNLIQETIAQNEGKLPSPFIDEENPLSPSSTTIKSPSSIKELFKMNQFFAMEDTISTISSEVQAFDSQNDEKTVATEIIQYDEISEATNFVQIETMALLEIINEPSKYVAVVETVNSIKDSKATTKEIKMLRKFKERKKLHARDPQNLHKVYEKEWKRIENLITDRRRKTSLQHGSTAATQLSSKKLQSFNSRENSRSRSNLENKKN</sequence>
<feature type="domain" description="Potassium channel" evidence="11">
    <location>
        <begin position="204"/>
        <end position="275"/>
    </location>
</feature>
<dbReference type="Pfam" id="PF07885">
    <property type="entry name" value="Ion_trans_2"/>
    <property type="match status" value="2"/>
</dbReference>
<gene>
    <name evidence="13" type="primary">Bma-twk-16</name>
</gene>
<keyword evidence="3 8" id="KW-0812">Transmembrane</keyword>
<evidence type="ECO:0000313" key="12">
    <source>
        <dbReference type="Proteomes" id="UP000006672"/>
    </source>
</evidence>
<evidence type="ECO:0000313" key="13">
    <source>
        <dbReference type="WBParaSite" id="Bm1093c.1"/>
    </source>
</evidence>
<organism evidence="12 13">
    <name type="scientific">Brugia malayi</name>
    <name type="common">Filarial nematode worm</name>
    <dbReference type="NCBI Taxonomy" id="6279"/>
    <lineage>
        <taxon>Eukaryota</taxon>
        <taxon>Metazoa</taxon>
        <taxon>Ecdysozoa</taxon>
        <taxon>Nematoda</taxon>
        <taxon>Chromadorea</taxon>
        <taxon>Rhabditida</taxon>
        <taxon>Spirurina</taxon>
        <taxon>Spiruromorpha</taxon>
        <taxon>Filarioidea</taxon>
        <taxon>Onchocercidae</taxon>
        <taxon>Brugia</taxon>
    </lineage>
</organism>